<evidence type="ECO:0000313" key="8">
    <source>
        <dbReference type="EMBL" id="ROT36931.1"/>
    </source>
</evidence>
<accession>A0A3N2PQZ1</accession>
<dbReference type="PANTHER" id="PTHR19432">
    <property type="entry name" value="SUGAR TRANSPORTER"/>
    <property type="match status" value="1"/>
</dbReference>
<dbReference type="OrthoDB" id="28755at2759"/>
<comment type="subcellular location">
    <subcellularLocation>
        <location evidence="1">Membrane</location>
        <topology evidence="1">Multi-pass membrane protein</topology>
    </subcellularLocation>
</comment>
<feature type="transmembrane region" description="Helical" evidence="7">
    <location>
        <begin position="16"/>
        <end position="35"/>
    </location>
</feature>
<dbReference type="RefSeq" id="XP_028464737.1">
    <property type="nucleotide sequence ID" value="XM_028613578.1"/>
</dbReference>
<dbReference type="GeneID" id="39582056"/>
<sequence length="582" mass="62950">MATFTGSSHIKGSTETVRMVLLTFAAIGISFTWGIEMTYFTPYLLNLGLTKSNTALVWIAGPLSGLITQPVIGSIADQYKSKWGRRRPFIFMGSIVVTISFLVVGFTKEITDHFATDEETSQTLAIVLAVLAIYVADFAINADEGPAAVTYQISLVMSCSRSLVVDTLPIEKQQAGAAWSSRMAAVGNMLAYGAGAVNLVGIFGEWLGDTQFKQITLIASFFNVFSACITCWAVTERVLVSTKGDQGHRGGPFKFISQIYSTIRTLPPRIRAICWAQFWAWLGWFPLLFYSTTWVGETYFRYDVPADALDSHDVLGDIGRIGSTSLTIFSIITFLASWLLPLVVQSPEDGSFTPRPAPHVASLVKTLGKRKPDLLTAWVCGHLLFAVAMMCAPLAKSLRFATFLVALCGLPWALATWAPVTFLGVEVSRLSGASSGDGALYRRVSYPSRGPSVELPALGQAQALDLENARDDDDHDHDDNDDDDDGTDDARGLGSSSSGELSGIYFGILNIFSTIPQFIGTFVGAIIFSILEPGKSPELTEDGISAEELHKDGPNAIAVCLFLGGLCAIGAAYMTRRLKYIP</sequence>
<keyword evidence="2" id="KW-0813">Transport</keyword>
<dbReference type="InterPro" id="IPR036259">
    <property type="entry name" value="MFS_trans_sf"/>
</dbReference>
<evidence type="ECO:0000256" key="5">
    <source>
        <dbReference type="ARBA" id="ARBA00023136"/>
    </source>
</evidence>
<dbReference type="AlphaFoldDB" id="A0A3N2PQZ1"/>
<feature type="transmembrane region" description="Helical" evidence="7">
    <location>
        <begin position="189"/>
        <end position="208"/>
    </location>
</feature>
<feature type="transmembrane region" description="Helical" evidence="7">
    <location>
        <begin position="55"/>
        <end position="76"/>
    </location>
</feature>
<dbReference type="Pfam" id="PF13347">
    <property type="entry name" value="MFS_2"/>
    <property type="match status" value="1"/>
</dbReference>
<feature type="region of interest" description="Disordered" evidence="6">
    <location>
        <begin position="469"/>
        <end position="497"/>
    </location>
</feature>
<feature type="transmembrane region" description="Helical" evidence="7">
    <location>
        <begin position="321"/>
        <end position="344"/>
    </location>
</feature>
<keyword evidence="9" id="KW-1185">Reference proteome</keyword>
<evidence type="ECO:0000256" key="3">
    <source>
        <dbReference type="ARBA" id="ARBA00022692"/>
    </source>
</evidence>
<dbReference type="PANTHER" id="PTHR19432:SF76">
    <property type="entry name" value="TRANSPORTER, PUTATIVE (EUROFUNG)-RELATED"/>
    <property type="match status" value="1"/>
</dbReference>
<evidence type="ECO:0000256" key="2">
    <source>
        <dbReference type="ARBA" id="ARBA00022448"/>
    </source>
</evidence>
<evidence type="ECO:0000256" key="4">
    <source>
        <dbReference type="ARBA" id="ARBA00022989"/>
    </source>
</evidence>
<feature type="transmembrane region" description="Helical" evidence="7">
    <location>
        <begin position="88"/>
        <end position="107"/>
    </location>
</feature>
<feature type="transmembrane region" description="Helical" evidence="7">
    <location>
        <begin position="214"/>
        <end position="234"/>
    </location>
</feature>
<dbReference type="Gene3D" id="1.20.1250.20">
    <property type="entry name" value="MFS general substrate transporter like domains"/>
    <property type="match status" value="1"/>
</dbReference>
<dbReference type="EMBL" id="ML119058">
    <property type="protein sequence ID" value="ROT36931.1"/>
    <property type="molecule type" value="Genomic_DNA"/>
</dbReference>
<proteinExistence type="predicted"/>
<name>A0A3N2PQZ1_SODAK</name>
<evidence type="ECO:0000256" key="7">
    <source>
        <dbReference type="SAM" id="Phobius"/>
    </source>
</evidence>
<feature type="transmembrane region" description="Helical" evidence="7">
    <location>
        <begin position="375"/>
        <end position="395"/>
    </location>
</feature>
<dbReference type="SUPFAM" id="SSF103473">
    <property type="entry name" value="MFS general substrate transporter"/>
    <property type="match status" value="1"/>
</dbReference>
<protein>
    <submittedName>
        <fullName evidence="8">Sucrose transporter</fullName>
    </submittedName>
</protein>
<feature type="compositionally biased region" description="Acidic residues" evidence="6">
    <location>
        <begin position="470"/>
        <end position="487"/>
    </location>
</feature>
<reference evidence="8 9" key="1">
    <citation type="journal article" date="2018" name="Mol. Ecol.">
        <title>The obligate alkalophilic soda-lake fungus Sodiomyces alkalinus has shifted to a protein diet.</title>
        <authorList>
            <person name="Grum-Grzhimaylo A.A."/>
            <person name="Falkoski D.L."/>
            <person name="van den Heuvel J."/>
            <person name="Valero-Jimenez C.A."/>
            <person name="Min B."/>
            <person name="Choi I.G."/>
            <person name="Lipzen A."/>
            <person name="Daum C.G."/>
            <person name="Aanen D.K."/>
            <person name="Tsang A."/>
            <person name="Henrissat B."/>
            <person name="Bilanenko E.N."/>
            <person name="de Vries R.P."/>
            <person name="van Kan J.A.L."/>
            <person name="Grigoriev I.V."/>
            <person name="Debets A.J.M."/>
        </authorList>
    </citation>
    <scope>NUCLEOTIDE SEQUENCE [LARGE SCALE GENOMIC DNA]</scope>
    <source>
        <strain evidence="8 9">F11</strain>
    </source>
</reference>
<gene>
    <name evidence="8" type="ORF">SODALDRAFT_352150</name>
</gene>
<feature type="transmembrane region" description="Helical" evidence="7">
    <location>
        <begin position="504"/>
        <end position="531"/>
    </location>
</feature>
<evidence type="ECO:0000256" key="6">
    <source>
        <dbReference type="SAM" id="MobiDB-lite"/>
    </source>
</evidence>
<feature type="transmembrane region" description="Helical" evidence="7">
    <location>
        <begin position="272"/>
        <end position="290"/>
    </location>
</feature>
<dbReference type="GO" id="GO:0005886">
    <property type="term" value="C:plasma membrane"/>
    <property type="evidence" value="ECO:0007669"/>
    <property type="project" value="TreeGrafter"/>
</dbReference>
<evidence type="ECO:0000313" key="9">
    <source>
        <dbReference type="Proteomes" id="UP000272025"/>
    </source>
</evidence>
<dbReference type="GO" id="GO:0008506">
    <property type="term" value="F:sucrose:proton symporter activity"/>
    <property type="evidence" value="ECO:0007669"/>
    <property type="project" value="TreeGrafter"/>
</dbReference>
<feature type="transmembrane region" description="Helical" evidence="7">
    <location>
        <begin position="401"/>
        <end position="425"/>
    </location>
</feature>
<feature type="transmembrane region" description="Helical" evidence="7">
    <location>
        <begin position="556"/>
        <end position="575"/>
    </location>
</feature>
<evidence type="ECO:0000256" key="1">
    <source>
        <dbReference type="ARBA" id="ARBA00004141"/>
    </source>
</evidence>
<organism evidence="8 9">
    <name type="scientific">Sodiomyces alkalinus (strain CBS 110278 / VKM F-3762 / F11)</name>
    <name type="common">Alkaliphilic filamentous fungus</name>
    <dbReference type="NCBI Taxonomy" id="1314773"/>
    <lineage>
        <taxon>Eukaryota</taxon>
        <taxon>Fungi</taxon>
        <taxon>Dikarya</taxon>
        <taxon>Ascomycota</taxon>
        <taxon>Pezizomycotina</taxon>
        <taxon>Sordariomycetes</taxon>
        <taxon>Hypocreomycetidae</taxon>
        <taxon>Glomerellales</taxon>
        <taxon>Plectosphaerellaceae</taxon>
        <taxon>Sodiomyces</taxon>
    </lineage>
</organism>
<keyword evidence="4 7" id="KW-1133">Transmembrane helix</keyword>
<keyword evidence="5 7" id="KW-0472">Membrane</keyword>
<dbReference type="Proteomes" id="UP000272025">
    <property type="component" value="Unassembled WGS sequence"/>
</dbReference>
<feature type="transmembrane region" description="Helical" evidence="7">
    <location>
        <begin position="122"/>
        <end position="140"/>
    </location>
</feature>
<keyword evidence="3 7" id="KW-0812">Transmembrane</keyword>